<dbReference type="EMBL" id="BLAU01000001">
    <property type="protein sequence ID" value="GET20656.1"/>
    <property type="molecule type" value="Genomic_DNA"/>
</dbReference>
<keyword evidence="4" id="KW-1185">Reference proteome</keyword>
<dbReference type="Proteomes" id="UP000240621">
    <property type="component" value="Unassembled WGS sequence"/>
</dbReference>
<evidence type="ECO:0000313" key="2">
    <source>
        <dbReference type="EMBL" id="PSK84485.1"/>
    </source>
</evidence>
<reference evidence="1 4" key="2">
    <citation type="submission" date="2019-10" db="EMBL/GenBank/DDBJ databases">
        <title>Prolixibacter strains distinguished by the presence of nitrate reductase genes were adept at nitrate-dependent anaerobic corrosion of metallic iron and carbon steel.</title>
        <authorList>
            <person name="Iino T."/>
            <person name="Shono N."/>
            <person name="Ito K."/>
            <person name="Nakamura R."/>
            <person name="Sueoka K."/>
            <person name="Harayama S."/>
            <person name="Ohkuma M."/>
        </authorList>
    </citation>
    <scope>NUCLEOTIDE SEQUENCE [LARGE SCALE GENOMIC DNA]</scope>
    <source>
        <strain evidence="1 4">MIC1-1</strain>
    </source>
</reference>
<dbReference type="AlphaFoldDB" id="A0A2P8CHN3"/>
<dbReference type="EMBL" id="PYGC01000002">
    <property type="protein sequence ID" value="PSK84485.1"/>
    <property type="molecule type" value="Genomic_DNA"/>
</dbReference>
<evidence type="ECO:0000313" key="4">
    <source>
        <dbReference type="Proteomes" id="UP000396862"/>
    </source>
</evidence>
<evidence type="ECO:0000313" key="3">
    <source>
        <dbReference type="Proteomes" id="UP000240621"/>
    </source>
</evidence>
<protein>
    <submittedName>
        <fullName evidence="2">Uncharacterized protein</fullName>
    </submittedName>
</protein>
<evidence type="ECO:0000313" key="1">
    <source>
        <dbReference type="EMBL" id="GET20656.1"/>
    </source>
</evidence>
<reference evidence="2 3" key="1">
    <citation type="submission" date="2018-03" db="EMBL/GenBank/DDBJ databases">
        <title>Genomic Encyclopedia of Archaeal and Bacterial Type Strains, Phase II (KMG-II): from individual species to whole genera.</title>
        <authorList>
            <person name="Goeker M."/>
        </authorList>
    </citation>
    <scope>NUCLEOTIDE SEQUENCE [LARGE SCALE GENOMIC DNA]</scope>
    <source>
        <strain evidence="2 3">DSM 27267</strain>
    </source>
</reference>
<dbReference type="Proteomes" id="UP000396862">
    <property type="component" value="Unassembled WGS sequence"/>
</dbReference>
<dbReference type="OrthoDB" id="9890351at2"/>
<accession>A0A2P8CHN3</accession>
<dbReference type="RefSeq" id="WP_106541080.1">
    <property type="nucleotide sequence ID" value="NZ_BLAU01000001.1"/>
</dbReference>
<name>A0A2P8CHN3_9BACT</name>
<comment type="caution">
    <text evidence="2">The sequence shown here is derived from an EMBL/GenBank/DDBJ whole genome shotgun (WGS) entry which is preliminary data.</text>
</comment>
<gene>
    <name evidence="2" type="ORF">CLV93_102273</name>
    <name evidence="1" type="ORF">JCM18694_09020</name>
</gene>
<organism evidence="2 3">
    <name type="scientific">Prolixibacter denitrificans</name>
    <dbReference type="NCBI Taxonomy" id="1541063"/>
    <lineage>
        <taxon>Bacteria</taxon>
        <taxon>Pseudomonadati</taxon>
        <taxon>Bacteroidota</taxon>
        <taxon>Bacteroidia</taxon>
        <taxon>Marinilabiliales</taxon>
        <taxon>Prolixibacteraceae</taxon>
        <taxon>Prolixibacter</taxon>
    </lineage>
</organism>
<dbReference type="PROSITE" id="PS51257">
    <property type="entry name" value="PROKAR_LIPOPROTEIN"/>
    <property type="match status" value="1"/>
</dbReference>
<proteinExistence type="predicted"/>
<sequence length="149" mass="16762">MKSKLNIPVILLITFTLLMVSCKKQNTPEYFAQTEVNFSYTEPDSVTDSIHPVTVNIDCQAVNAPEYRGSLEPYAKDAYWKLSMDQSEKILKSYNFAIIDGLSAQYHQQVNVTRGDTVVFALSGKFQVKVSADETKVYLIDKVDSLIVP</sequence>